<organism evidence="1 2">
    <name type="scientific">Actinoallomurus oryzae</name>
    <dbReference type="NCBI Taxonomy" id="502180"/>
    <lineage>
        <taxon>Bacteria</taxon>
        <taxon>Bacillati</taxon>
        <taxon>Actinomycetota</taxon>
        <taxon>Actinomycetes</taxon>
        <taxon>Streptosporangiales</taxon>
        <taxon>Thermomonosporaceae</taxon>
        <taxon>Actinoallomurus</taxon>
    </lineage>
</organism>
<dbReference type="Proteomes" id="UP001500503">
    <property type="component" value="Unassembled WGS sequence"/>
</dbReference>
<name>A0ABP8R248_9ACTN</name>
<sequence length="85" mass="9391">MLSASDAAEVAAHHVTEMTGRSVEGVVGVERSDDGWKVTVEVVETQRIPDSADILATYDVEVDKDGELVSYRRVGRYLRGQVERK</sequence>
<dbReference type="Pfam" id="PF05800">
    <property type="entry name" value="GvpO"/>
    <property type="match status" value="1"/>
</dbReference>
<evidence type="ECO:0000313" key="1">
    <source>
        <dbReference type="EMBL" id="GAA4516195.1"/>
    </source>
</evidence>
<keyword evidence="2" id="KW-1185">Reference proteome</keyword>
<proteinExistence type="predicted"/>
<protein>
    <recommendedName>
        <fullName evidence="3">Gas vesicle protein</fullName>
    </recommendedName>
</protein>
<gene>
    <name evidence="1" type="ORF">GCM10023191_086850</name>
</gene>
<comment type="caution">
    <text evidence="1">The sequence shown here is derived from an EMBL/GenBank/DDBJ whole genome shotgun (WGS) entry which is preliminary data.</text>
</comment>
<reference evidence="2" key="1">
    <citation type="journal article" date="2019" name="Int. J. Syst. Evol. Microbiol.">
        <title>The Global Catalogue of Microorganisms (GCM) 10K type strain sequencing project: providing services to taxonomists for standard genome sequencing and annotation.</title>
        <authorList>
            <consortium name="The Broad Institute Genomics Platform"/>
            <consortium name="The Broad Institute Genome Sequencing Center for Infectious Disease"/>
            <person name="Wu L."/>
            <person name="Ma J."/>
        </authorList>
    </citation>
    <scope>NUCLEOTIDE SEQUENCE [LARGE SCALE GENOMIC DNA]</scope>
    <source>
        <strain evidence="2">JCM 17933</strain>
    </source>
</reference>
<accession>A0ABP8R248</accession>
<evidence type="ECO:0008006" key="3">
    <source>
        <dbReference type="Google" id="ProtNLM"/>
    </source>
</evidence>
<dbReference type="PIRSF" id="PIRSF028743">
    <property type="entry name" value="GvpO_protein"/>
    <property type="match status" value="1"/>
</dbReference>
<dbReference type="EMBL" id="BAABHF010000054">
    <property type="protein sequence ID" value="GAA4516195.1"/>
    <property type="molecule type" value="Genomic_DNA"/>
</dbReference>
<evidence type="ECO:0000313" key="2">
    <source>
        <dbReference type="Proteomes" id="UP001500503"/>
    </source>
</evidence>
<dbReference type="InterPro" id="IPR008634">
    <property type="entry name" value="Gas-vesicle_GvpO"/>
</dbReference>
<dbReference type="RefSeq" id="WP_345474217.1">
    <property type="nucleotide sequence ID" value="NZ_BAABHF010000054.1"/>
</dbReference>